<keyword evidence="1" id="KW-1133">Transmembrane helix</keyword>
<accession>A0A554JDI5</accession>
<dbReference type="Proteomes" id="UP000319613">
    <property type="component" value="Unassembled WGS sequence"/>
</dbReference>
<comment type="caution">
    <text evidence="2">The sequence shown here is derived from an EMBL/GenBank/DDBJ whole genome shotgun (WGS) entry which is preliminary data.</text>
</comment>
<evidence type="ECO:0000313" key="2">
    <source>
        <dbReference type="EMBL" id="TSC66364.1"/>
    </source>
</evidence>
<feature type="transmembrane region" description="Helical" evidence="1">
    <location>
        <begin position="46"/>
        <end position="70"/>
    </location>
</feature>
<gene>
    <name evidence="2" type="ORF">G01um101477_119</name>
</gene>
<keyword evidence="1" id="KW-0812">Transmembrane</keyword>
<evidence type="ECO:0000256" key="1">
    <source>
        <dbReference type="SAM" id="Phobius"/>
    </source>
</evidence>
<keyword evidence="1" id="KW-0472">Membrane</keyword>
<evidence type="ECO:0008006" key="4">
    <source>
        <dbReference type="Google" id="ProtNLM"/>
    </source>
</evidence>
<sequence length="247" mass="28244">MRSIDGLRKIRRNTAQTIPETQRKTAYKKFVPKRIHFFSFFDTKQITTVAITFVVTFVFSIATSQGLAAISAPKQNQESVTREAPRADKQLAILDQPGVPVFDPNVRLSPDEVYLPKEGMILPDPLKKRKEFLEKYLRAKGTPLADHVDAISVQSQWKLIIAISRAESSFCKHQVTNNCWGIGGAWNMKKYKNYDEAVADVNRILETYYIQSGLDTPKKIVRKYVGHQSDNWELAVEQELKNLEEIE</sequence>
<dbReference type="EMBL" id="VMFF01000007">
    <property type="protein sequence ID" value="TSC66364.1"/>
    <property type="molecule type" value="Genomic_DNA"/>
</dbReference>
<reference evidence="2 3" key="1">
    <citation type="submission" date="2017-07" db="EMBL/GenBank/DDBJ databases">
        <title>Mechanisms for carbon and nitrogen cycling indicate functional differentiation within the Candidate Phyla Radiation.</title>
        <authorList>
            <person name="Danczak R.E."/>
            <person name="Johnston M.D."/>
            <person name="Kenah C."/>
            <person name="Slattery M."/>
            <person name="Wrighton K.C."/>
            <person name="Wilkins M.J."/>
        </authorList>
    </citation>
    <scope>NUCLEOTIDE SEQUENCE [LARGE SCALE GENOMIC DNA]</scope>
    <source>
        <strain evidence="2">Gr01-1014_77</strain>
    </source>
</reference>
<proteinExistence type="predicted"/>
<name>A0A554JDI5_9BACT</name>
<organism evidence="2 3">
    <name type="scientific">Candidatus Doudnabacteria bacterium Gr01-1014_77</name>
    <dbReference type="NCBI Taxonomy" id="2017133"/>
    <lineage>
        <taxon>Bacteria</taxon>
        <taxon>Candidatus Doudnaibacteriota</taxon>
    </lineage>
</organism>
<evidence type="ECO:0000313" key="3">
    <source>
        <dbReference type="Proteomes" id="UP000319613"/>
    </source>
</evidence>
<protein>
    <recommendedName>
        <fullName evidence="4">Mannosyl-glycoprotein endo-beta-N-acetylglucosamidase-like domain-containing protein</fullName>
    </recommendedName>
</protein>
<dbReference type="AlphaFoldDB" id="A0A554JDI5"/>